<dbReference type="PANTHER" id="PTHR30461:SF26">
    <property type="entry name" value="RESOLVASE HOMOLOG YNEB"/>
    <property type="match status" value="1"/>
</dbReference>
<dbReference type="InterPro" id="IPR006118">
    <property type="entry name" value="Recombinase_CS"/>
</dbReference>
<proteinExistence type="inferred from homology"/>
<dbReference type="PROSITE" id="PS51736">
    <property type="entry name" value="RECOMBINASES_3"/>
    <property type="match status" value="1"/>
</dbReference>
<dbReference type="SUPFAM" id="SSF46689">
    <property type="entry name" value="Homeodomain-like"/>
    <property type="match status" value="1"/>
</dbReference>
<dbReference type="CDD" id="cd03768">
    <property type="entry name" value="SR_ResInv"/>
    <property type="match status" value="1"/>
</dbReference>
<keyword evidence="3" id="KW-0238">DNA-binding</keyword>
<comment type="caution">
    <text evidence="8">The sequence shown here is derived from an EMBL/GenBank/DDBJ whole genome shotgun (WGS) entry which is preliminary data.</text>
</comment>
<dbReference type="Gene3D" id="1.10.10.60">
    <property type="entry name" value="Homeodomain-like"/>
    <property type="match status" value="1"/>
</dbReference>
<dbReference type="Proteomes" id="UP000275232">
    <property type="component" value="Unassembled WGS sequence"/>
</dbReference>
<accession>A0A3N5CPP5</accession>
<feature type="domain" description="Resolvase/invertase-type recombinase catalytic" evidence="7">
    <location>
        <begin position="1"/>
        <end position="138"/>
    </location>
</feature>
<dbReference type="PANTHER" id="PTHR30461">
    <property type="entry name" value="DNA-INVERTASE FROM LAMBDOID PROPHAGE"/>
    <property type="match status" value="1"/>
</dbReference>
<keyword evidence="2" id="KW-0229">DNA integration</keyword>
<name>A0A3N5CPP5_9SPHN</name>
<dbReference type="RefSeq" id="WP_123878952.1">
    <property type="nucleotide sequence ID" value="NZ_RPFZ01000001.1"/>
</dbReference>
<dbReference type="GO" id="GO:0003677">
    <property type="term" value="F:DNA binding"/>
    <property type="evidence" value="ECO:0007669"/>
    <property type="project" value="UniProtKB-KW"/>
</dbReference>
<evidence type="ECO:0000256" key="1">
    <source>
        <dbReference type="ARBA" id="ARBA00009913"/>
    </source>
</evidence>
<evidence type="ECO:0000313" key="9">
    <source>
        <dbReference type="Proteomes" id="UP000275232"/>
    </source>
</evidence>
<evidence type="ECO:0000256" key="5">
    <source>
        <dbReference type="PIRSR" id="PIRSR606118-50"/>
    </source>
</evidence>
<dbReference type="PROSITE" id="PS00397">
    <property type="entry name" value="RECOMBINASES_1"/>
    <property type="match status" value="1"/>
</dbReference>
<feature type="active site" description="O-(5'-phospho-DNA)-serine intermediate" evidence="5 6">
    <location>
        <position position="9"/>
    </location>
</feature>
<keyword evidence="9" id="KW-1185">Reference proteome</keyword>
<comment type="similarity">
    <text evidence="1">Belongs to the site-specific recombinase resolvase family.</text>
</comment>
<dbReference type="SMART" id="SM00857">
    <property type="entry name" value="Resolvase"/>
    <property type="match status" value="1"/>
</dbReference>
<evidence type="ECO:0000256" key="4">
    <source>
        <dbReference type="ARBA" id="ARBA00023172"/>
    </source>
</evidence>
<dbReference type="GO" id="GO:0015074">
    <property type="term" value="P:DNA integration"/>
    <property type="evidence" value="ECO:0007669"/>
    <property type="project" value="UniProtKB-KW"/>
</dbReference>
<dbReference type="InterPro" id="IPR006120">
    <property type="entry name" value="Resolvase_HTH_dom"/>
</dbReference>
<dbReference type="GO" id="GO:0000150">
    <property type="term" value="F:DNA strand exchange activity"/>
    <property type="evidence" value="ECO:0007669"/>
    <property type="project" value="InterPro"/>
</dbReference>
<dbReference type="PROSITE" id="PS00398">
    <property type="entry name" value="RECOMBINASES_2"/>
    <property type="match status" value="1"/>
</dbReference>
<evidence type="ECO:0000259" key="7">
    <source>
        <dbReference type="PROSITE" id="PS51736"/>
    </source>
</evidence>
<dbReference type="InterPro" id="IPR009057">
    <property type="entry name" value="Homeodomain-like_sf"/>
</dbReference>
<dbReference type="OrthoDB" id="114045at2"/>
<organism evidence="8 9">
    <name type="scientific">Aurantiacibacter spongiae</name>
    <dbReference type="NCBI Taxonomy" id="2488860"/>
    <lineage>
        <taxon>Bacteria</taxon>
        <taxon>Pseudomonadati</taxon>
        <taxon>Pseudomonadota</taxon>
        <taxon>Alphaproteobacteria</taxon>
        <taxon>Sphingomonadales</taxon>
        <taxon>Erythrobacteraceae</taxon>
        <taxon>Aurantiacibacter</taxon>
    </lineage>
</organism>
<dbReference type="SUPFAM" id="SSF53041">
    <property type="entry name" value="Resolvase-like"/>
    <property type="match status" value="1"/>
</dbReference>
<dbReference type="Gene3D" id="3.40.50.1390">
    <property type="entry name" value="Resolvase, N-terminal catalytic domain"/>
    <property type="match status" value="1"/>
</dbReference>
<dbReference type="Pfam" id="PF00239">
    <property type="entry name" value="Resolvase"/>
    <property type="match status" value="1"/>
</dbReference>
<keyword evidence="4" id="KW-0233">DNA recombination</keyword>
<protein>
    <submittedName>
        <fullName evidence="8">Recombinase family protein</fullName>
    </submittedName>
</protein>
<gene>
    <name evidence="8" type="ORF">EG799_04525</name>
</gene>
<sequence length="188" mass="20418">MLVGYARVSTADQCAGLEAQERELRATGCTRLFTERVSSVAERNELAACLDFVRDGDTLVVMRLDRLARSTADLLAIIETLEGKGVALRILDFGGQAVDTKSPAGRLVVTMFGAVAQFERELAMVRQREGIAKAKSLGKYRGRAPTARRLAPQVHDLHATGVRACEIASRLQISRSSVYRILSDGQAA</sequence>
<dbReference type="InterPro" id="IPR006119">
    <property type="entry name" value="Resolv_N"/>
</dbReference>
<dbReference type="AlphaFoldDB" id="A0A3N5CPP5"/>
<reference evidence="8 9" key="1">
    <citation type="submission" date="2018-11" db="EMBL/GenBank/DDBJ databases">
        <title>Erythrobacter spongiae sp. nov., isolated from a marine sponge.</title>
        <authorList>
            <person name="Zhuang L."/>
            <person name="Luo L."/>
        </authorList>
    </citation>
    <scope>NUCLEOTIDE SEQUENCE [LARGE SCALE GENOMIC DNA]</scope>
    <source>
        <strain evidence="8 9">HN-E23</strain>
    </source>
</reference>
<evidence type="ECO:0000256" key="3">
    <source>
        <dbReference type="ARBA" id="ARBA00023125"/>
    </source>
</evidence>
<evidence type="ECO:0000256" key="2">
    <source>
        <dbReference type="ARBA" id="ARBA00022908"/>
    </source>
</evidence>
<evidence type="ECO:0000313" key="8">
    <source>
        <dbReference type="EMBL" id="RPF70964.1"/>
    </source>
</evidence>
<dbReference type="EMBL" id="RPFZ01000001">
    <property type="protein sequence ID" value="RPF70964.1"/>
    <property type="molecule type" value="Genomic_DNA"/>
</dbReference>
<evidence type="ECO:0000256" key="6">
    <source>
        <dbReference type="PROSITE-ProRule" id="PRU10137"/>
    </source>
</evidence>
<dbReference type="Pfam" id="PF02796">
    <property type="entry name" value="HTH_7"/>
    <property type="match status" value="1"/>
</dbReference>
<dbReference type="InterPro" id="IPR036162">
    <property type="entry name" value="Resolvase-like_N_sf"/>
</dbReference>
<dbReference type="InterPro" id="IPR050639">
    <property type="entry name" value="SSR_resolvase"/>
</dbReference>